<sequence length="319" mass="36230">MDPDEVTVTSGSKHRRRPSDDGDAEITHTPKYSKEPDGSQRPCARDFDDFTKEILGLAISIYRCLISTEAPFPDTNTLETQPAQRAWKKACEKTSLNVILTPTLLKMITKCTSHLRGELKTKVRALVGPFYSFRSGENKKIIARNHQHAEELKDRYLFVYQDMQKKTGLYKTELLPMVIGDMWFANKHDEGVHFHEMFNPMPKITIALVLAAIECCIDEWAMGIKENVQFTALSYKPIFNAHLECLERFDKHTVRYKLLGRLCKSLHANARFHSSTEPLSRTTVPVLGREQFDAAIHEDQGSETKSDSDDASDSVTGVH</sequence>
<protein>
    <recommendedName>
        <fullName evidence="2">DUF6532 domain-containing protein</fullName>
    </recommendedName>
</protein>
<name>A0A401GPY0_9APHY</name>
<feature type="region of interest" description="Disordered" evidence="1">
    <location>
        <begin position="297"/>
        <end position="319"/>
    </location>
</feature>
<feature type="compositionally biased region" description="Basic and acidic residues" evidence="1">
    <location>
        <begin position="25"/>
        <end position="41"/>
    </location>
</feature>
<dbReference type="OrthoDB" id="3268553at2759"/>
<keyword evidence="4" id="KW-1185">Reference proteome</keyword>
<dbReference type="GeneID" id="38781193"/>
<organism evidence="3 4">
    <name type="scientific">Sparassis crispa</name>
    <dbReference type="NCBI Taxonomy" id="139825"/>
    <lineage>
        <taxon>Eukaryota</taxon>
        <taxon>Fungi</taxon>
        <taxon>Dikarya</taxon>
        <taxon>Basidiomycota</taxon>
        <taxon>Agaricomycotina</taxon>
        <taxon>Agaricomycetes</taxon>
        <taxon>Polyporales</taxon>
        <taxon>Sparassidaceae</taxon>
        <taxon>Sparassis</taxon>
    </lineage>
</organism>
<evidence type="ECO:0000313" key="3">
    <source>
        <dbReference type="EMBL" id="GBE84276.1"/>
    </source>
</evidence>
<evidence type="ECO:0000313" key="4">
    <source>
        <dbReference type="Proteomes" id="UP000287166"/>
    </source>
</evidence>
<accession>A0A401GPY0</accession>
<comment type="caution">
    <text evidence="3">The sequence shown here is derived from an EMBL/GenBank/DDBJ whole genome shotgun (WGS) entry which is preliminary data.</text>
</comment>
<feature type="compositionally biased region" description="Basic and acidic residues" evidence="1">
    <location>
        <begin position="297"/>
        <end position="308"/>
    </location>
</feature>
<dbReference type="InParanoid" id="A0A401GPY0"/>
<dbReference type="Pfam" id="PF20149">
    <property type="entry name" value="DUF6532"/>
    <property type="match status" value="1"/>
</dbReference>
<gene>
    <name evidence="3" type="ORF">SCP_0602540</name>
</gene>
<evidence type="ECO:0000259" key="2">
    <source>
        <dbReference type="Pfam" id="PF20149"/>
    </source>
</evidence>
<feature type="domain" description="DUF6532" evidence="2">
    <location>
        <begin position="58"/>
        <end position="249"/>
    </location>
</feature>
<dbReference type="RefSeq" id="XP_027615189.1">
    <property type="nucleotide sequence ID" value="XM_027759388.1"/>
</dbReference>
<proteinExistence type="predicted"/>
<dbReference type="STRING" id="139825.A0A401GPY0"/>
<dbReference type="AlphaFoldDB" id="A0A401GPY0"/>
<feature type="region of interest" description="Disordered" evidence="1">
    <location>
        <begin position="1"/>
        <end position="41"/>
    </location>
</feature>
<reference evidence="3 4" key="1">
    <citation type="journal article" date="2018" name="Sci. Rep.">
        <title>Genome sequence of the cauliflower mushroom Sparassis crispa (Hanabiratake) and its association with beneficial usage.</title>
        <authorList>
            <person name="Kiyama R."/>
            <person name="Furutani Y."/>
            <person name="Kawaguchi K."/>
            <person name="Nakanishi T."/>
        </authorList>
    </citation>
    <scope>NUCLEOTIDE SEQUENCE [LARGE SCALE GENOMIC DNA]</scope>
</reference>
<dbReference type="InterPro" id="IPR045341">
    <property type="entry name" value="DUF6532"/>
</dbReference>
<dbReference type="Proteomes" id="UP000287166">
    <property type="component" value="Unassembled WGS sequence"/>
</dbReference>
<evidence type="ECO:0000256" key="1">
    <source>
        <dbReference type="SAM" id="MobiDB-lite"/>
    </source>
</evidence>
<dbReference type="EMBL" id="BFAD01000006">
    <property type="protein sequence ID" value="GBE84276.1"/>
    <property type="molecule type" value="Genomic_DNA"/>
</dbReference>